<keyword evidence="5 6" id="KW-0119">Carbohydrate metabolism</keyword>
<evidence type="ECO:0000256" key="3">
    <source>
        <dbReference type="ARBA" id="ARBA00022490"/>
    </source>
</evidence>
<dbReference type="InterPro" id="IPR007721">
    <property type="entry name" value="RbsD_FucU"/>
</dbReference>
<keyword evidence="3 6" id="KW-0963">Cytoplasm</keyword>
<dbReference type="PANTHER" id="PTHR37831:SF1">
    <property type="entry name" value="D-RIBOSE PYRANASE"/>
    <property type="match status" value="1"/>
</dbReference>
<dbReference type="PANTHER" id="PTHR37831">
    <property type="entry name" value="D-RIBOSE PYRANASE"/>
    <property type="match status" value="1"/>
</dbReference>
<dbReference type="GO" id="GO:0048029">
    <property type="term" value="F:monosaccharide binding"/>
    <property type="evidence" value="ECO:0007669"/>
    <property type="project" value="InterPro"/>
</dbReference>
<keyword evidence="4 6" id="KW-0413">Isomerase</keyword>
<dbReference type="GO" id="GO:0005829">
    <property type="term" value="C:cytosol"/>
    <property type="evidence" value="ECO:0007669"/>
    <property type="project" value="TreeGrafter"/>
</dbReference>
<protein>
    <recommendedName>
        <fullName evidence="2 6">D-ribose pyranase</fullName>
        <ecNumber evidence="2 6">5.4.99.62</ecNumber>
    </recommendedName>
</protein>
<evidence type="ECO:0000256" key="2">
    <source>
        <dbReference type="ARBA" id="ARBA00012862"/>
    </source>
</evidence>
<accession>A0A1H0RFG1</accession>
<dbReference type="Gene3D" id="3.40.1650.10">
    <property type="entry name" value="RbsD-like domain"/>
    <property type="match status" value="1"/>
</dbReference>
<dbReference type="GO" id="GO:0019303">
    <property type="term" value="P:D-ribose catabolic process"/>
    <property type="evidence" value="ECO:0007669"/>
    <property type="project" value="UniProtKB-UniRule"/>
</dbReference>
<comment type="similarity">
    <text evidence="6">Belongs to the RbsD / FucU family. RbsD subfamily.</text>
</comment>
<evidence type="ECO:0000256" key="1">
    <source>
        <dbReference type="ARBA" id="ARBA00000223"/>
    </source>
</evidence>
<evidence type="ECO:0000313" key="8">
    <source>
        <dbReference type="Proteomes" id="UP000182412"/>
    </source>
</evidence>
<dbReference type="UniPathway" id="UPA00916">
    <property type="reaction ID" value="UER00888"/>
</dbReference>
<dbReference type="EMBL" id="FNJQ01000012">
    <property type="protein sequence ID" value="SDP28362.1"/>
    <property type="molecule type" value="Genomic_DNA"/>
</dbReference>
<feature type="binding site" evidence="6">
    <location>
        <position position="98"/>
    </location>
    <ligand>
        <name>substrate</name>
    </ligand>
</feature>
<dbReference type="OMA" id="EQTPYAN"/>
<feature type="binding site" evidence="6">
    <location>
        <position position="28"/>
    </location>
    <ligand>
        <name>substrate</name>
    </ligand>
</feature>
<dbReference type="InterPro" id="IPR023750">
    <property type="entry name" value="RbsD-like_sf"/>
</dbReference>
<comment type="caution">
    <text evidence="6">Lacks conserved residue(s) required for the propagation of feature annotation.</text>
</comment>
<dbReference type="Pfam" id="PF05025">
    <property type="entry name" value="RbsD_FucU"/>
    <property type="match status" value="1"/>
</dbReference>
<comment type="subunit">
    <text evidence="6">Homodecamer.</text>
</comment>
<organism evidence="7 8">
    <name type="scientific">Selenomonas ruminantium</name>
    <dbReference type="NCBI Taxonomy" id="971"/>
    <lineage>
        <taxon>Bacteria</taxon>
        <taxon>Bacillati</taxon>
        <taxon>Bacillota</taxon>
        <taxon>Negativicutes</taxon>
        <taxon>Selenomonadales</taxon>
        <taxon>Selenomonadaceae</taxon>
        <taxon>Selenomonas</taxon>
    </lineage>
</organism>
<comment type="subcellular location">
    <subcellularLocation>
        <location evidence="6">Cytoplasm</location>
    </subcellularLocation>
</comment>
<proteinExistence type="inferred from homology"/>
<dbReference type="Proteomes" id="UP000182412">
    <property type="component" value="Unassembled WGS sequence"/>
</dbReference>
<dbReference type="GO" id="GO:0062193">
    <property type="term" value="F:D-ribose pyranase activity"/>
    <property type="evidence" value="ECO:0007669"/>
    <property type="project" value="UniProtKB-EC"/>
</dbReference>
<dbReference type="GO" id="GO:0016872">
    <property type="term" value="F:intramolecular lyase activity"/>
    <property type="evidence" value="ECO:0007669"/>
    <property type="project" value="UniProtKB-UniRule"/>
</dbReference>
<dbReference type="AlphaFoldDB" id="A0A1H0RFG1"/>
<comment type="function">
    <text evidence="6">Catalyzes the interconversion of beta-pyran and beta-furan forms of D-ribose.</text>
</comment>
<evidence type="ECO:0000256" key="4">
    <source>
        <dbReference type="ARBA" id="ARBA00023235"/>
    </source>
</evidence>
<feature type="active site" description="Proton donor" evidence="6">
    <location>
        <position position="20"/>
    </location>
</feature>
<evidence type="ECO:0000256" key="6">
    <source>
        <dbReference type="HAMAP-Rule" id="MF_01661"/>
    </source>
</evidence>
<evidence type="ECO:0000313" key="7">
    <source>
        <dbReference type="EMBL" id="SDP28362.1"/>
    </source>
</evidence>
<dbReference type="OrthoDB" id="9805009at2"/>
<dbReference type="NCBIfam" id="NF008761">
    <property type="entry name" value="PRK11797.1"/>
    <property type="match status" value="1"/>
</dbReference>
<sequence length="131" mass="14298">MKKSGILHAQLSACVAALGHKDLFMVGDAGMPIPPGVTVIDLAVTKGVPTFQQVMDALLTEAAVEGCYLAEEIEEHNPKLHGYIKEKLGDVEYEYMPHDDLKKLSAKARFAIRTGEFTPYPNVILRAGVVF</sequence>
<dbReference type="HAMAP" id="MF_01661">
    <property type="entry name" value="D_rib_pyranase"/>
    <property type="match status" value="1"/>
</dbReference>
<evidence type="ECO:0000256" key="5">
    <source>
        <dbReference type="ARBA" id="ARBA00023277"/>
    </source>
</evidence>
<dbReference type="RefSeq" id="WP_014425641.1">
    <property type="nucleotide sequence ID" value="NZ_FNJQ01000012.1"/>
</dbReference>
<reference evidence="7 8" key="1">
    <citation type="submission" date="2016-10" db="EMBL/GenBank/DDBJ databases">
        <authorList>
            <person name="de Groot N.N."/>
        </authorList>
    </citation>
    <scope>NUCLEOTIDE SEQUENCE [LARGE SCALE GENOMIC DNA]</scope>
    <source>
        <strain evidence="7 8">S137</strain>
    </source>
</reference>
<dbReference type="InterPro" id="IPR023064">
    <property type="entry name" value="D-ribose_pyranase"/>
</dbReference>
<dbReference type="SUPFAM" id="SSF102546">
    <property type="entry name" value="RbsD-like"/>
    <property type="match status" value="1"/>
</dbReference>
<dbReference type="EC" id="5.4.99.62" evidence="2 6"/>
<comment type="catalytic activity">
    <reaction evidence="1 6">
        <text>beta-D-ribopyranose = beta-D-ribofuranose</text>
        <dbReference type="Rhea" id="RHEA:25432"/>
        <dbReference type="ChEBI" id="CHEBI:27476"/>
        <dbReference type="ChEBI" id="CHEBI:47002"/>
        <dbReference type="EC" id="5.4.99.62"/>
    </reaction>
</comment>
<gene>
    <name evidence="6" type="primary">rbsD</name>
    <name evidence="7" type="ORF">SAMN05216366_1123</name>
</gene>
<name>A0A1H0RFG1_SELRU</name>
<comment type="pathway">
    <text evidence="6">Carbohydrate metabolism; D-ribose degradation; D-ribose 5-phosphate from beta-D-ribopyranose: step 1/2.</text>
</comment>